<comment type="catalytic activity">
    <reaction evidence="7">
        <text>DNA(n) + a 2'-deoxyribonucleoside 5'-triphosphate = DNA(n+1) + diphosphate</text>
        <dbReference type="Rhea" id="RHEA:22508"/>
        <dbReference type="Rhea" id="RHEA-COMP:17339"/>
        <dbReference type="Rhea" id="RHEA-COMP:17340"/>
        <dbReference type="ChEBI" id="CHEBI:33019"/>
        <dbReference type="ChEBI" id="CHEBI:61560"/>
        <dbReference type="ChEBI" id="CHEBI:173112"/>
        <dbReference type="EC" id="2.7.7.7"/>
    </reaction>
    <physiologicalReaction direction="left-to-right" evidence="7">
        <dbReference type="Rhea" id="RHEA:22509"/>
    </physiologicalReaction>
</comment>
<dbReference type="GO" id="GO:0003682">
    <property type="term" value="F:chromatin binding"/>
    <property type="evidence" value="ECO:0007669"/>
    <property type="project" value="TreeGrafter"/>
</dbReference>
<evidence type="ECO:0000256" key="4">
    <source>
        <dbReference type="ARBA" id="ARBA00026139"/>
    </source>
</evidence>
<keyword evidence="3" id="KW-0808">Transferase</keyword>
<dbReference type="GO" id="GO:0005759">
    <property type="term" value="C:mitochondrial matrix"/>
    <property type="evidence" value="ECO:0007669"/>
    <property type="project" value="TreeGrafter"/>
</dbReference>
<dbReference type="GO" id="GO:0005634">
    <property type="term" value="C:nucleus"/>
    <property type="evidence" value="ECO:0007669"/>
    <property type="project" value="TreeGrafter"/>
</dbReference>
<dbReference type="GO" id="GO:0042276">
    <property type="term" value="P:error-prone translesion synthesis"/>
    <property type="evidence" value="ECO:0007669"/>
    <property type="project" value="InterPro"/>
</dbReference>
<dbReference type="Pfam" id="PF03121">
    <property type="entry name" value="Herpes_UL52"/>
    <property type="match status" value="1"/>
</dbReference>
<protein>
    <recommendedName>
        <fullName evidence="4">DNA-directed primase/polymerase protein</fullName>
        <ecNumber evidence="6">2.7.7.102</ecNumber>
        <ecNumber evidence="2">2.7.7.7</ecNumber>
    </recommendedName>
</protein>
<keyword evidence="9" id="KW-1185">Reference proteome</keyword>
<evidence type="ECO:0000256" key="2">
    <source>
        <dbReference type="ARBA" id="ARBA00012417"/>
    </source>
</evidence>
<dbReference type="GO" id="GO:0009411">
    <property type="term" value="P:response to UV"/>
    <property type="evidence" value="ECO:0007669"/>
    <property type="project" value="TreeGrafter"/>
</dbReference>
<comment type="caution">
    <text evidence="8">The sequence shown here is derived from an EMBL/GenBank/DDBJ whole genome shotgun (WGS) entry which is preliminary data.</text>
</comment>
<evidence type="ECO:0000256" key="5">
    <source>
        <dbReference type="ARBA" id="ARBA00044677"/>
    </source>
</evidence>
<dbReference type="PANTHER" id="PTHR31399">
    <property type="entry name" value="DNA-DIRECTED PRIMASE / POLYMERASE PROTEIN"/>
    <property type="match status" value="1"/>
</dbReference>
<evidence type="ECO:0000256" key="1">
    <source>
        <dbReference type="ARBA" id="ARBA00009762"/>
    </source>
</evidence>
<dbReference type="GO" id="GO:0031297">
    <property type="term" value="P:replication fork processing"/>
    <property type="evidence" value="ECO:0007669"/>
    <property type="project" value="TreeGrafter"/>
</dbReference>
<gene>
    <name evidence="8" type="ORF">R5R35_011268</name>
</gene>
<accession>A0AAN9YYG2</accession>
<comment type="catalytic activity">
    <reaction evidence="5">
        <text>ssDNA + n NTP = ssDNA/pppN(pN)n-1 hybrid + (n-1) diphosphate.</text>
        <dbReference type="EC" id="2.7.7.102"/>
    </reaction>
</comment>
<reference evidence="8 9" key="1">
    <citation type="submission" date="2024-03" db="EMBL/GenBank/DDBJ databases">
        <title>The genome assembly and annotation of the cricket Gryllus longicercus Weissman &amp; Gray.</title>
        <authorList>
            <person name="Szrajer S."/>
            <person name="Gray D."/>
            <person name="Ylla G."/>
        </authorList>
    </citation>
    <scope>NUCLEOTIDE SEQUENCE [LARGE SCALE GENOMIC DNA]</scope>
    <source>
        <strain evidence="8">DAG 2021-001</strain>
        <tissue evidence="8">Whole body minus gut</tissue>
    </source>
</reference>
<dbReference type="PANTHER" id="PTHR31399:SF0">
    <property type="entry name" value="DNA-DIRECTED PRIMASE_POLYMERASE PROTEIN"/>
    <property type="match status" value="1"/>
</dbReference>
<keyword evidence="3" id="KW-0239">DNA-directed DNA polymerase</keyword>
<organism evidence="8 9">
    <name type="scientific">Gryllus longicercus</name>
    <dbReference type="NCBI Taxonomy" id="2509291"/>
    <lineage>
        <taxon>Eukaryota</taxon>
        <taxon>Metazoa</taxon>
        <taxon>Ecdysozoa</taxon>
        <taxon>Arthropoda</taxon>
        <taxon>Hexapoda</taxon>
        <taxon>Insecta</taxon>
        <taxon>Pterygota</taxon>
        <taxon>Neoptera</taxon>
        <taxon>Polyneoptera</taxon>
        <taxon>Orthoptera</taxon>
        <taxon>Ensifera</taxon>
        <taxon>Gryllidea</taxon>
        <taxon>Grylloidea</taxon>
        <taxon>Gryllidae</taxon>
        <taxon>Gryllinae</taxon>
        <taxon>Gryllus</taxon>
    </lineage>
</organism>
<proteinExistence type="inferred from homology"/>
<evidence type="ECO:0000256" key="6">
    <source>
        <dbReference type="ARBA" id="ARBA00044768"/>
    </source>
</evidence>
<evidence type="ECO:0000256" key="3">
    <source>
        <dbReference type="ARBA" id="ARBA00022932"/>
    </source>
</evidence>
<keyword evidence="3" id="KW-0548">Nucleotidyltransferase</keyword>
<name>A0AAN9YYG2_9ORTH</name>
<dbReference type="InterPro" id="IPR044917">
    <property type="entry name" value="PRIMPOL"/>
</dbReference>
<dbReference type="EC" id="2.7.7.102" evidence="6"/>
<comment type="similarity">
    <text evidence="1">Belongs to the eukaryotic-type primase small subunit family.</text>
</comment>
<evidence type="ECO:0000256" key="7">
    <source>
        <dbReference type="ARBA" id="ARBA00047303"/>
    </source>
</evidence>
<evidence type="ECO:0000313" key="8">
    <source>
        <dbReference type="EMBL" id="KAK7794332.1"/>
    </source>
</evidence>
<dbReference type="EMBL" id="JAZDUA010000337">
    <property type="protein sequence ID" value="KAK7794332.1"/>
    <property type="molecule type" value="Genomic_DNA"/>
</dbReference>
<dbReference type="Proteomes" id="UP001378592">
    <property type="component" value="Unassembled WGS sequence"/>
</dbReference>
<dbReference type="AlphaFoldDB" id="A0AAN9YYG2"/>
<dbReference type="GO" id="GO:0006264">
    <property type="term" value="P:mitochondrial DNA replication"/>
    <property type="evidence" value="ECO:0007669"/>
    <property type="project" value="TreeGrafter"/>
</dbReference>
<sequence>MTDLTQLSVPTSLFYGKKLHEGQTAASKYLESSSKIIEKYPFKFLDPATPTSTWKVFHKQKDALDYAKQRMNGVMTFVCQSGTCGERQFLVAHPRVFWFYDCRKEGQRCSYEIIVEHAFCKLYFDLEFSKELNPNHNGVRMTETFIKIVSFFLLKEWNIVCTRENILDLDSSTEQKFSRHLIYQLPGMIFHDNYSVGNFVKKICDALKTMKCEEDSNCEVTSMGITSNDFAELFINNKGKQHLFCDEGVYTKNRHFRLYCSSKWQKNSPLVRSDQNKWCCKSQSNDERLFLDSLITFCSVDAPLTILQCTYVTGPAKSCSMGCRQIHFPSDNGVASPYPDIDRFIRHLVAPGRIYRWCYSSSQNKMFYDIVGNRYCHNIGREHRSNNIRLVVDIENKLFYQRCYDPDCKDFSSEPCMLPSELIFILEGPISFSSENKECELWQNNLSEEDLCEVLDCIESSVILDRKID</sequence>
<dbReference type="GO" id="GO:0003887">
    <property type="term" value="F:DNA-directed DNA polymerase activity"/>
    <property type="evidence" value="ECO:0007669"/>
    <property type="project" value="UniProtKB-KW"/>
</dbReference>
<evidence type="ECO:0000313" key="9">
    <source>
        <dbReference type="Proteomes" id="UP001378592"/>
    </source>
</evidence>
<dbReference type="EC" id="2.7.7.7" evidence="2"/>